<evidence type="ECO:0000256" key="1">
    <source>
        <dbReference type="ARBA" id="ARBA00001936"/>
    </source>
</evidence>
<evidence type="ECO:0000256" key="3">
    <source>
        <dbReference type="ARBA" id="ARBA00013081"/>
    </source>
</evidence>
<sequence>MGCVQCKCCSRYPSSSSEPASSRGHAKGNKDSSSSSTSVVLQKPLGPTTIQIPSPNFELVYSVLSQRGYYPDSPDKENQDTYCVKTELQNNPNVHLFGVFDGHGVFGTQCSNFVKDRVVELLSEDVTLLEDPEKAYKSVFLKVNEELHSSEIDDSMSGTTAITVLVVGDKIYVANVGDSRAVLAVRDGSGGHRNRVVAEDLSYDQTPFRRDECERVKGCGARVLSVDQVEGLKDPSVQTWASEENEGGDPPRLWVQNGMYPGTAFTRSVGDSLAEGIGVTAEPEVSMVKLSPNHLFFVVASDGIFEFLPSQAVVDMVGRYADPRDGCAAAAAESYKLWLQHENRTDDITIIIVQIKNLCNE</sequence>
<dbReference type="AlphaFoldDB" id="A0ABC8KSQ8"/>
<keyword evidence="5 11" id="KW-0378">Hydrolase</keyword>
<dbReference type="EMBL" id="CAKOAT010310710">
    <property type="protein sequence ID" value="CAH8361549.1"/>
    <property type="molecule type" value="Genomic_DNA"/>
</dbReference>
<comment type="caution">
    <text evidence="14">The sequence shown here is derived from an EMBL/GenBank/DDBJ whole genome shotgun (WGS) entry which is preliminary data.</text>
</comment>
<dbReference type="FunFam" id="3.60.40.10:FF:000007">
    <property type="entry name" value="Phosphatase 2C and cyclic nucleotide-binding/kinase domain-containing protein"/>
    <property type="match status" value="1"/>
</dbReference>
<evidence type="ECO:0000259" key="13">
    <source>
        <dbReference type="PROSITE" id="PS51746"/>
    </source>
</evidence>
<dbReference type="InterPro" id="IPR001932">
    <property type="entry name" value="PPM-type_phosphatase-like_dom"/>
</dbReference>
<dbReference type="CDD" id="cd00143">
    <property type="entry name" value="PP2Cc"/>
    <property type="match status" value="1"/>
</dbReference>
<name>A0ABC8KSQ8_ERUVS</name>
<evidence type="ECO:0000256" key="12">
    <source>
        <dbReference type="SAM" id="MobiDB-lite"/>
    </source>
</evidence>
<evidence type="ECO:0000256" key="2">
    <source>
        <dbReference type="ARBA" id="ARBA00001946"/>
    </source>
</evidence>
<dbReference type="Pfam" id="PF00481">
    <property type="entry name" value="PP2C"/>
    <property type="match status" value="1"/>
</dbReference>
<evidence type="ECO:0000256" key="10">
    <source>
        <dbReference type="ARBA" id="ARBA00048336"/>
    </source>
</evidence>
<dbReference type="InterPro" id="IPR015655">
    <property type="entry name" value="PP2C"/>
</dbReference>
<feature type="domain" description="PPM-type phosphatase" evidence="13">
    <location>
        <begin position="60"/>
        <end position="355"/>
    </location>
</feature>
<reference evidence="14 15" key="1">
    <citation type="submission" date="2022-03" db="EMBL/GenBank/DDBJ databases">
        <authorList>
            <person name="Macdonald S."/>
            <person name="Ahmed S."/>
            <person name="Newling K."/>
        </authorList>
    </citation>
    <scope>NUCLEOTIDE SEQUENCE [LARGE SCALE GENOMIC DNA]</scope>
</reference>
<feature type="compositionally biased region" description="Low complexity" evidence="12">
    <location>
        <begin position="10"/>
        <end position="23"/>
    </location>
</feature>
<keyword evidence="7 11" id="KW-0904">Protein phosphatase</keyword>
<dbReference type="SMART" id="SM00332">
    <property type="entry name" value="PP2Cc"/>
    <property type="match status" value="1"/>
</dbReference>
<dbReference type="PROSITE" id="PS01032">
    <property type="entry name" value="PPM_1"/>
    <property type="match status" value="1"/>
</dbReference>
<protein>
    <recommendedName>
        <fullName evidence="3">protein-serine/threonine phosphatase</fullName>
        <ecNumber evidence="3">3.1.3.16</ecNumber>
    </recommendedName>
</protein>
<dbReference type="InterPro" id="IPR036457">
    <property type="entry name" value="PPM-type-like_dom_sf"/>
</dbReference>
<proteinExistence type="inferred from homology"/>
<evidence type="ECO:0000256" key="4">
    <source>
        <dbReference type="ARBA" id="ARBA00022723"/>
    </source>
</evidence>
<comment type="cofactor">
    <cofactor evidence="2">
        <name>Mg(2+)</name>
        <dbReference type="ChEBI" id="CHEBI:18420"/>
    </cofactor>
</comment>
<dbReference type="PANTHER" id="PTHR47992">
    <property type="entry name" value="PROTEIN PHOSPHATASE"/>
    <property type="match status" value="1"/>
</dbReference>
<dbReference type="GO" id="GO:0046872">
    <property type="term" value="F:metal ion binding"/>
    <property type="evidence" value="ECO:0007669"/>
    <property type="project" value="UniProtKB-KW"/>
</dbReference>
<comment type="catalytic activity">
    <reaction evidence="9">
        <text>O-phospho-L-seryl-[protein] + H2O = L-seryl-[protein] + phosphate</text>
        <dbReference type="Rhea" id="RHEA:20629"/>
        <dbReference type="Rhea" id="RHEA-COMP:9863"/>
        <dbReference type="Rhea" id="RHEA-COMP:11604"/>
        <dbReference type="ChEBI" id="CHEBI:15377"/>
        <dbReference type="ChEBI" id="CHEBI:29999"/>
        <dbReference type="ChEBI" id="CHEBI:43474"/>
        <dbReference type="ChEBI" id="CHEBI:83421"/>
        <dbReference type="EC" id="3.1.3.16"/>
    </reaction>
</comment>
<evidence type="ECO:0000256" key="5">
    <source>
        <dbReference type="ARBA" id="ARBA00022801"/>
    </source>
</evidence>
<keyword evidence="15" id="KW-1185">Reference proteome</keyword>
<comment type="catalytic activity">
    <reaction evidence="10">
        <text>O-phospho-L-threonyl-[protein] + H2O = L-threonyl-[protein] + phosphate</text>
        <dbReference type="Rhea" id="RHEA:47004"/>
        <dbReference type="Rhea" id="RHEA-COMP:11060"/>
        <dbReference type="Rhea" id="RHEA-COMP:11605"/>
        <dbReference type="ChEBI" id="CHEBI:15377"/>
        <dbReference type="ChEBI" id="CHEBI:30013"/>
        <dbReference type="ChEBI" id="CHEBI:43474"/>
        <dbReference type="ChEBI" id="CHEBI:61977"/>
        <dbReference type="EC" id="3.1.3.16"/>
    </reaction>
</comment>
<dbReference type="Proteomes" id="UP001642260">
    <property type="component" value="Unassembled WGS sequence"/>
</dbReference>
<evidence type="ECO:0000256" key="6">
    <source>
        <dbReference type="ARBA" id="ARBA00022842"/>
    </source>
</evidence>
<evidence type="ECO:0000313" key="15">
    <source>
        <dbReference type="Proteomes" id="UP001642260"/>
    </source>
</evidence>
<accession>A0ABC8KSQ8</accession>
<evidence type="ECO:0000313" key="14">
    <source>
        <dbReference type="EMBL" id="CAH8361549.1"/>
    </source>
</evidence>
<organism evidence="14 15">
    <name type="scientific">Eruca vesicaria subsp. sativa</name>
    <name type="common">Garden rocket</name>
    <name type="synonym">Eruca sativa</name>
    <dbReference type="NCBI Taxonomy" id="29727"/>
    <lineage>
        <taxon>Eukaryota</taxon>
        <taxon>Viridiplantae</taxon>
        <taxon>Streptophyta</taxon>
        <taxon>Embryophyta</taxon>
        <taxon>Tracheophyta</taxon>
        <taxon>Spermatophyta</taxon>
        <taxon>Magnoliopsida</taxon>
        <taxon>eudicotyledons</taxon>
        <taxon>Gunneridae</taxon>
        <taxon>Pentapetalae</taxon>
        <taxon>rosids</taxon>
        <taxon>malvids</taxon>
        <taxon>Brassicales</taxon>
        <taxon>Brassicaceae</taxon>
        <taxon>Brassiceae</taxon>
        <taxon>Eruca</taxon>
    </lineage>
</organism>
<dbReference type="InterPro" id="IPR000222">
    <property type="entry name" value="PP2C_BS"/>
</dbReference>
<feature type="region of interest" description="Disordered" evidence="12">
    <location>
        <begin position="9"/>
        <end position="40"/>
    </location>
</feature>
<dbReference type="SUPFAM" id="SSF81606">
    <property type="entry name" value="PP2C-like"/>
    <property type="match status" value="1"/>
</dbReference>
<evidence type="ECO:0000256" key="7">
    <source>
        <dbReference type="ARBA" id="ARBA00022912"/>
    </source>
</evidence>
<evidence type="ECO:0000256" key="11">
    <source>
        <dbReference type="RuleBase" id="RU003465"/>
    </source>
</evidence>
<comment type="cofactor">
    <cofactor evidence="1">
        <name>Mn(2+)</name>
        <dbReference type="ChEBI" id="CHEBI:29035"/>
    </cofactor>
</comment>
<evidence type="ECO:0000256" key="9">
    <source>
        <dbReference type="ARBA" id="ARBA00047761"/>
    </source>
</evidence>
<dbReference type="PROSITE" id="PS51746">
    <property type="entry name" value="PPM_2"/>
    <property type="match status" value="1"/>
</dbReference>
<gene>
    <name evidence="14" type="ORF">ERUC_LOCUS27305</name>
</gene>
<dbReference type="Gene3D" id="3.60.40.10">
    <property type="entry name" value="PPM-type phosphatase domain"/>
    <property type="match status" value="1"/>
</dbReference>
<dbReference type="GO" id="GO:0004722">
    <property type="term" value="F:protein serine/threonine phosphatase activity"/>
    <property type="evidence" value="ECO:0007669"/>
    <property type="project" value="UniProtKB-EC"/>
</dbReference>
<comment type="similarity">
    <text evidence="11">Belongs to the PP2C family.</text>
</comment>
<keyword evidence="8" id="KW-0464">Manganese</keyword>
<evidence type="ECO:0000256" key="8">
    <source>
        <dbReference type="ARBA" id="ARBA00023211"/>
    </source>
</evidence>
<keyword evidence="6" id="KW-0460">Magnesium</keyword>
<dbReference type="EC" id="3.1.3.16" evidence="3"/>
<keyword evidence="4" id="KW-0479">Metal-binding</keyword>